<dbReference type="CDD" id="cd06225">
    <property type="entry name" value="HAMP"/>
    <property type="match status" value="1"/>
</dbReference>
<dbReference type="CDD" id="cd16917">
    <property type="entry name" value="HATPase_UhpB-NarQ-NarX-like"/>
    <property type="match status" value="1"/>
</dbReference>
<dbReference type="Gene3D" id="6.10.340.10">
    <property type="match status" value="1"/>
</dbReference>
<evidence type="ECO:0000256" key="6">
    <source>
        <dbReference type="ARBA" id="ARBA00017322"/>
    </source>
</evidence>
<evidence type="ECO:0000256" key="4">
    <source>
        <dbReference type="ARBA" id="ARBA00004496"/>
    </source>
</evidence>
<dbReference type="GO" id="GO:0051539">
    <property type="term" value="F:4 iron, 4 sulfur cluster binding"/>
    <property type="evidence" value="ECO:0007669"/>
    <property type="project" value="UniProtKB-KW"/>
</dbReference>
<evidence type="ECO:0000256" key="22">
    <source>
        <dbReference type="SAM" id="Coils"/>
    </source>
</evidence>
<reference evidence="26" key="1">
    <citation type="submission" date="2020-02" db="EMBL/GenBank/DDBJ databases">
        <authorList>
            <person name="Meier V. D."/>
        </authorList>
    </citation>
    <scope>NUCLEOTIDE SEQUENCE</scope>
    <source>
        <strain evidence="26">AVDCRST_MAG03</strain>
    </source>
</reference>
<feature type="domain" description="Histidine kinase" evidence="24">
    <location>
        <begin position="399"/>
        <end position="487"/>
    </location>
</feature>
<dbReference type="AlphaFoldDB" id="A0A6J4P9M4"/>
<keyword evidence="15" id="KW-0067">ATP-binding</keyword>
<evidence type="ECO:0000256" key="8">
    <source>
        <dbReference type="ARBA" id="ARBA00022490"/>
    </source>
</evidence>
<dbReference type="InterPro" id="IPR036890">
    <property type="entry name" value="HATPase_C_sf"/>
</dbReference>
<dbReference type="GO" id="GO:0046983">
    <property type="term" value="F:protein dimerization activity"/>
    <property type="evidence" value="ECO:0007669"/>
    <property type="project" value="InterPro"/>
</dbReference>
<dbReference type="EMBL" id="CADCUT010000105">
    <property type="protein sequence ID" value="CAA9407294.1"/>
    <property type="molecule type" value="Genomic_DNA"/>
</dbReference>
<dbReference type="PRINTS" id="PR00344">
    <property type="entry name" value="BCTRLSENSOR"/>
</dbReference>
<dbReference type="PROSITE" id="PS50109">
    <property type="entry name" value="HIS_KIN"/>
    <property type="match status" value="1"/>
</dbReference>
<dbReference type="PANTHER" id="PTHR24421">
    <property type="entry name" value="NITRATE/NITRITE SENSOR PROTEIN NARX-RELATED"/>
    <property type="match status" value="1"/>
</dbReference>
<comment type="cofactor">
    <cofactor evidence="2">
        <name>[4Fe-4S] cluster</name>
        <dbReference type="ChEBI" id="CHEBI:49883"/>
    </cofactor>
</comment>
<dbReference type="PROSITE" id="PS50885">
    <property type="entry name" value="HAMP"/>
    <property type="match status" value="1"/>
</dbReference>
<evidence type="ECO:0000256" key="19">
    <source>
        <dbReference type="ARBA" id="ARBA00023014"/>
    </source>
</evidence>
<keyword evidence="18" id="KW-0902">Two-component regulatory system</keyword>
<evidence type="ECO:0000259" key="24">
    <source>
        <dbReference type="PROSITE" id="PS50109"/>
    </source>
</evidence>
<keyword evidence="23" id="KW-0472">Membrane</keyword>
<keyword evidence="14 26" id="KW-0418">Kinase</keyword>
<dbReference type="SUPFAM" id="SSF55874">
    <property type="entry name" value="ATPase domain of HSP90 chaperone/DNA topoisomerase II/histidine kinase"/>
    <property type="match status" value="1"/>
</dbReference>
<feature type="coiled-coil region" evidence="22">
    <location>
        <begin position="254"/>
        <end position="305"/>
    </location>
</feature>
<evidence type="ECO:0000256" key="3">
    <source>
        <dbReference type="ARBA" id="ARBA00004370"/>
    </source>
</evidence>
<proteinExistence type="predicted"/>
<evidence type="ECO:0000259" key="25">
    <source>
        <dbReference type="PROSITE" id="PS50885"/>
    </source>
</evidence>
<dbReference type="PANTHER" id="PTHR24421:SF10">
    <property type="entry name" value="NITRATE_NITRITE SENSOR PROTEIN NARQ"/>
    <property type="match status" value="1"/>
</dbReference>
<evidence type="ECO:0000256" key="1">
    <source>
        <dbReference type="ARBA" id="ARBA00000085"/>
    </source>
</evidence>
<keyword evidence="9" id="KW-0597">Phosphoprotein</keyword>
<dbReference type="Pfam" id="PF00672">
    <property type="entry name" value="HAMP"/>
    <property type="match status" value="1"/>
</dbReference>
<organism evidence="26">
    <name type="scientific">uncultured Rubrobacteraceae bacterium</name>
    <dbReference type="NCBI Taxonomy" id="349277"/>
    <lineage>
        <taxon>Bacteria</taxon>
        <taxon>Bacillati</taxon>
        <taxon>Actinomycetota</taxon>
        <taxon>Rubrobacteria</taxon>
        <taxon>Rubrobacterales</taxon>
        <taxon>Rubrobacteraceae</taxon>
        <taxon>environmental samples</taxon>
    </lineage>
</organism>
<dbReference type="GO" id="GO:0046872">
    <property type="term" value="F:metal ion binding"/>
    <property type="evidence" value="ECO:0007669"/>
    <property type="project" value="UniProtKB-KW"/>
</dbReference>
<dbReference type="Pfam" id="PF02518">
    <property type="entry name" value="HATPase_c"/>
    <property type="match status" value="1"/>
</dbReference>
<keyword evidence="17" id="KW-0408">Iron</keyword>
<dbReference type="EC" id="2.7.13.3" evidence="5"/>
<evidence type="ECO:0000256" key="2">
    <source>
        <dbReference type="ARBA" id="ARBA00001966"/>
    </source>
</evidence>
<keyword evidence="13" id="KW-0547">Nucleotide-binding</keyword>
<keyword evidence="19" id="KW-0411">Iron-sulfur</keyword>
<evidence type="ECO:0000256" key="10">
    <source>
        <dbReference type="ARBA" id="ARBA00022679"/>
    </source>
</evidence>
<evidence type="ECO:0000256" key="17">
    <source>
        <dbReference type="ARBA" id="ARBA00023004"/>
    </source>
</evidence>
<keyword evidence="7" id="KW-0004">4Fe-4S</keyword>
<evidence type="ECO:0000256" key="9">
    <source>
        <dbReference type="ARBA" id="ARBA00022553"/>
    </source>
</evidence>
<dbReference type="InterPro" id="IPR003660">
    <property type="entry name" value="HAMP_dom"/>
</dbReference>
<evidence type="ECO:0000256" key="16">
    <source>
        <dbReference type="ARBA" id="ARBA00022989"/>
    </source>
</evidence>
<dbReference type="SMART" id="SM00304">
    <property type="entry name" value="HAMP"/>
    <property type="match status" value="1"/>
</dbReference>
<keyword evidence="22" id="KW-0175">Coiled coil</keyword>
<keyword evidence="12" id="KW-0479">Metal-binding</keyword>
<gene>
    <name evidence="26" type="ORF">AVDCRST_MAG03-1611</name>
</gene>
<sequence length="495" mass="53683">MKSNIFSLRRLRWKLTFSYTLVTVVALLVLELILVSALVVFVRSDLLPILLAQSVRDEFVPRLERPLSQDPPNEERLREELTWFAEGSDVRGADRPPPDGGLGFTADQGSLFLVDEEGTLVVSVPKTDDFREGEPFEAGRIPELDPLLASALGGEEKARNLVANTSGGQMVMVTPIEGGDGRLAGALVGTVRIPNLTGPLLVTVGVSAVLLTVPAAFLGLIFGFFTAWGITRRIGNLARAARSWSRGDFSVTAKDRSKDELGQLSRELNQMAADLENLLQARGELATLEARNRFARDLHDSVKQQVFAVSLQIATARALIQKDTDSAESHLGQADELVRQAQKELNILIAEMRPAALEGKGLAAALREYVARWSEGAEIPAEFHVRGEREAPLDVEQALFRVAQESLANVARHSGAGHAEVDLSYTDGNVTLRVADDGRGFDPSRGSGGGFGLQSMRERLVKLGGRITLDSEPDRGTRVTAVCPLRDPSKKGKTP</sequence>
<evidence type="ECO:0000313" key="26">
    <source>
        <dbReference type="EMBL" id="CAA9407294.1"/>
    </source>
</evidence>
<evidence type="ECO:0000256" key="13">
    <source>
        <dbReference type="ARBA" id="ARBA00022741"/>
    </source>
</evidence>
<accession>A0A6J4P9M4</accession>
<evidence type="ECO:0000256" key="18">
    <source>
        <dbReference type="ARBA" id="ARBA00023012"/>
    </source>
</evidence>
<keyword evidence="11 23" id="KW-0812">Transmembrane</keyword>
<dbReference type="GO" id="GO:0016020">
    <property type="term" value="C:membrane"/>
    <property type="evidence" value="ECO:0007669"/>
    <property type="project" value="UniProtKB-SubCell"/>
</dbReference>
<comment type="subcellular location">
    <subcellularLocation>
        <location evidence="4">Cytoplasm</location>
    </subcellularLocation>
    <subcellularLocation>
        <location evidence="3">Membrane</location>
    </subcellularLocation>
</comment>
<keyword evidence="10" id="KW-0808">Transferase</keyword>
<evidence type="ECO:0000256" key="5">
    <source>
        <dbReference type="ARBA" id="ARBA00012438"/>
    </source>
</evidence>
<keyword evidence="16 23" id="KW-1133">Transmembrane helix</keyword>
<dbReference type="InterPro" id="IPR011712">
    <property type="entry name" value="Sig_transdc_His_kin_sub3_dim/P"/>
</dbReference>
<dbReference type="InterPro" id="IPR003594">
    <property type="entry name" value="HATPase_dom"/>
</dbReference>
<dbReference type="InterPro" id="IPR050482">
    <property type="entry name" value="Sensor_HK_TwoCompSys"/>
</dbReference>
<evidence type="ECO:0000256" key="11">
    <source>
        <dbReference type="ARBA" id="ARBA00022692"/>
    </source>
</evidence>
<dbReference type="GO" id="GO:0005524">
    <property type="term" value="F:ATP binding"/>
    <property type="evidence" value="ECO:0007669"/>
    <property type="project" value="UniProtKB-KW"/>
</dbReference>
<dbReference type="Pfam" id="PF07730">
    <property type="entry name" value="HisKA_3"/>
    <property type="match status" value="1"/>
</dbReference>
<evidence type="ECO:0000256" key="15">
    <source>
        <dbReference type="ARBA" id="ARBA00022840"/>
    </source>
</evidence>
<keyword evidence="8" id="KW-0963">Cytoplasm</keyword>
<dbReference type="InterPro" id="IPR004358">
    <property type="entry name" value="Sig_transdc_His_kin-like_C"/>
</dbReference>
<feature type="transmembrane region" description="Helical" evidence="23">
    <location>
        <begin position="200"/>
        <end position="230"/>
    </location>
</feature>
<evidence type="ECO:0000256" key="14">
    <source>
        <dbReference type="ARBA" id="ARBA00022777"/>
    </source>
</evidence>
<feature type="domain" description="HAMP" evidence="25">
    <location>
        <begin position="228"/>
        <end position="280"/>
    </location>
</feature>
<evidence type="ECO:0000256" key="20">
    <source>
        <dbReference type="ARBA" id="ARBA00024827"/>
    </source>
</evidence>
<protein>
    <recommendedName>
        <fullName evidence="6">Oxygen sensor histidine kinase NreB</fullName>
        <ecNumber evidence="5">2.7.13.3</ecNumber>
    </recommendedName>
    <alternativeName>
        <fullName evidence="21">Nitrogen regulation protein B</fullName>
    </alternativeName>
</protein>
<evidence type="ECO:0000256" key="12">
    <source>
        <dbReference type="ARBA" id="ARBA00022723"/>
    </source>
</evidence>
<dbReference type="GO" id="GO:0000155">
    <property type="term" value="F:phosphorelay sensor kinase activity"/>
    <property type="evidence" value="ECO:0007669"/>
    <property type="project" value="InterPro"/>
</dbReference>
<dbReference type="SUPFAM" id="SSF158472">
    <property type="entry name" value="HAMP domain-like"/>
    <property type="match status" value="1"/>
</dbReference>
<dbReference type="InterPro" id="IPR005467">
    <property type="entry name" value="His_kinase_dom"/>
</dbReference>
<feature type="transmembrane region" description="Helical" evidence="23">
    <location>
        <begin position="21"/>
        <end position="42"/>
    </location>
</feature>
<dbReference type="Gene3D" id="1.20.5.1930">
    <property type="match status" value="1"/>
</dbReference>
<dbReference type="GO" id="GO:0005737">
    <property type="term" value="C:cytoplasm"/>
    <property type="evidence" value="ECO:0007669"/>
    <property type="project" value="UniProtKB-SubCell"/>
</dbReference>
<comment type="catalytic activity">
    <reaction evidence="1">
        <text>ATP + protein L-histidine = ADP + protein N-phospho-L-histidine.</text>
        <dbReference type="EC" id="2.7.13.3"/>
    </reaction>
</comment>
<comment type="function">
    <text evidence="20">Member of the two-component regulatory system NreB/NreC involved in the control of dissimilatory nitrate/nitrite reduction in response to oxygen. NreB functions as a direct oxygen sensor histidine kinase which is autophosphorylated, in the absence of oxygen, probably at the conserved histidine residue, and transfers its phosphate group probably to a conserved aspartate residue of NreC. NreB/NreC activates the expression of the nitrate (narGHJI) and nitrite (nir) reductase operons, as well as the putative nitrate transporter gene narT.</text>
</comment>
<dbReference type="Gene3D" id="3.30.565.10">
    <property type="entry name" value="Histidine kinase-like ATPase, C-terminal domain"/>
    <property type="match status" value="1"/>
</dbReference>
<name>A0A6J4P9M4_9ACTN</name>
<evidence type="ECO:0000256" key="7">
    <source>
        <dbReference type="ARBA" id="ARBA00022485"/>
    </source>
</evidence>
<evidence type="ECO:0000256" key="21">
    <source>
        <dbReference type="ARBA" id="ARBA00030800"/>
    </source>
</evidence>
<evidence type="ECO:0000256" key="23">
    <source>
        <dbReference type="SAM" id="Phobius"/>
    </source>
</evidence>
<dbReference type="SMART" id="SM00387">
    <property type="entry name" value="HATPase_c"/>
    <property type="match status" value="1"/>
</dbReference>